<protein>
    <submittedName>
        <fullName evidence="1">Uncharacterized protein</fullName>
    </submittedName>
</protein>
<dbReference type="EMBL" id="LR796235">
    <property type="protein sequence ID" value="CAB4130232.1"/>
    <property type="molecule type" value="Genomic_DNA"/>
</dbReference>
<proteinExistence type="predicted"/>
<accession>A0A6J5LA00</accession>
<sequence length="359" mass="42572">MSQLYQALKDFTEGLVTANFVRYEDDEDILRITRVNEKNLGKSLVYLTFDTEDYVKLFSRNSDENNNAYLIKVAFQGSYYGGNIFVDEYSMDYDWDEGYLLNYFNDENLDKIKEIVKILRPSLSVEDLRNHNDKVMEICKWLKDEFSDEISSIVYDYTTEYDEALVKGLRNYITSKLCNALIPVNIFEKKCANLYMTTVSIILNTWDKSGEDKDGKLSDMIKTTIDQLGLEFDEDLYEDYYSYFDSKNFDDEGFNRSVGWNLDKIITKIEDSDNFDSYRKNSDLREKLSKLKYGDFNEWYEFPPQKTFGEKTPNKFIIKDVDDGKILITYTDYERNEFNKTVKIDYETFLNFLYHPELF</sequence>
<organism evidence="1">
    <name type="scientific">uncultured Caudovirales phage</name>
    <dbReference type="NCBI Taxonomy" id="2100421"/>
    <lineage>
        <taxon>Viruses</taxon>
        <taxon>Duplodnaviria</taxon>
        <taxon>Heunggongvirae</taxon>
        <taxon>Uroviricota</taxon>
        <taxon>Caudoviricetes</taxon>
        <taxon>Peduoviridae</taxon>
        <taxon>Maltschvirus</taxon>
        <taxon>Maltschvirus maltsch</taxon>
    </lineage>
</organism>
<reference evidence="1" key="1">
    <citation type="submission" date="2020-04" db="EMBL/GenBank/DDBJ databases">
        <authorList>
            <person name="Chiriac C."/>
            <person name="Salcher M."/>
            <person name="Ghai R."/>
            <person name="Kavagutti S V."/>
        </authorList>
    </citation>
    <scope>NUCLEOTIDE SEQUENCE</scope>
</reference>
<gene>
    <name evidence="1" type="ORF">UFOVP117_321</name>
</gene>
<evidence type="ECO:0000313" key="1">
    <source>
        <dbReference type="EMBL" id="CAB4130232.1"/>
    </source>
</evidence>
<name>A0A6J5LA00_9CAUD</name>